<dbReference type="InterPro" id="IPR051824">
    <property type="entry name" value="LRR_Rcpt-Like_S/T_Kinase"/>
</dbReference>
<gene>
    <name evidence="9" type="ORF">CSSPJE1EN2_LOCUS12222</name>
</gene>
<dbReference type="EMBL" id="OZ023720">
    <property type="protein sequence ID" value="CAK9869464.1"/>
    <property type="molecule type" value="Genomic_DNA"/>
</dbReference>
<sequence>MKELVRFFRSREDTGCRNFVVIVLALCVVQIYGTDGLSTDGLALLDFKNGLISKSILESWNASDVSPCNWEGVVCSGSDGLVTALHLFNAGLYGSISPSLGKLQALKSLNLSENSLTGEILVELSSISSLETLDLSSNELTGLIPPELGNLINLGYLNLAQNKLTGPLPDELLFFTSLQILNLSYNHFVGPIPLFLFGQSPLIKVDLSYNFLSGSNSTIFGSGSNEYTGCAQYLHFNLQELYLQGNSLSEQDLPHGLAYLHHYCVPPIIHRDIKSRNVLLDVDMGAHITDFGIAKAIALKPNEDYVNTTITIEGTYGYIAPENGYETQVTPKVDVHSFGVLLLELLTGKQPLDPSFGEFEHIVPWVLATMKQNGPNLNDDVFDSTLLDTATDVQKEQMFQVLKIAIVCTKDIPSKRLTMTHVLEILGMNRVIACSPLCN</sequence>
<dbReference type="PRINTS" id="PR00019">
    <property type="entry name" value="LEURICHRPT"/>
</dbReference>
<dbReference type="PANTHER" id="PTHR48006">
    <property type="entry name" value="LEUCINE-RICH REPEAT-CONTAINING PROTEIN DDB_G0281931-RELATED"/>
    <property type="match status" value="1"/>
</dbReference>
<reference evidence="9" key="1">
    <citation type="submission" date="2024-03" db="EMBL/GenBank/DDBJ databases">
        <authorList>
            <consortium name="ELIXIR-Norway"/>
            <consortium name="Elixir Norway"/>
        </authorList>
    </citation>
    <scope>NUCLEOTIDE SEQUENCE</scope>
</reference>
<organism evidence="9 10">
    <name type="scientific">Sphagnum jensenii</name>
    <dbReference type="NCBI Taxonomy" id="128206"/>
    <lineage>
        <taxon>Eukaryota</taxon>
        <taxon>Viridiplantae</taxon>
        <taxon>Streptophyta</taxon>
        <taxon>Embryophyta</taxon>
        <taxon>Bryophyta</taxon>
        <taxon>Sphagnophytina</taxon>
        <taxon>Sphagnopsida</taxon>
        <taxon>Sphagnales</taxon>
        <taxon>Sphagnaceae</taxon>
        <taxon>Sphagnum</taxon>
    </lineage>
</organism>
<keyword evidence="10" id="KW-1185">Reference proteome</keyword>
<keyword evidence="7" id="KW-0472">Membrane</keyword>
<evidence type="ECO:0000256" key="4">
    <source>
        <dbReference type="ARBA" id="ARBA00022692"/>
    </source>
</evidence>
<dbReference type="SMART" id="SM00220">
    <property type="entry name" value="S_TKc"/>
    <property type="match status" value="1"/>
</dbReference>
<dbReference type="InterPro" id="IPR013210">
    <property type="entry name" value="LRR_N_plant-typ"/>
</dbReference>
<evidence type="ECO:0000256" key="1">
    <source>
        <dbReference type="ARBA" id="ARBA00004370"/>
    </source>
</evidence>
<evidence type="ECO:0000256" key="6">
    <source>
        <dbReference type="ARBA" id="ARBA00022989"/>
    </source>
</evidence>
<dbReference type="Proteomes" id="UP001497522">
    <property type="component" value="Chromosome 19"/>
</dbReference>
<name>A0ABP1B2Z8_9BRYO</name>
<dbReference type="InterPro" id="IPR032675">
    <property type="entry name" value="LRR_dom_sf"/>
</dbReference>
<dbReference type="Pfam" id="PF13855">
    <property type="entry name" value="LRR_8"/>
    <property type="match status" value="1"/>
</dbReference>
<dbReference type="Pfam" id="PF00560">
    <property type="entry name" value="LRR_1"/>
    <property type="match status" value="1"/>
</dbReference>
<dbReference type="SUPFAM" id="SSF52058">
    <property type="entry name" value="L domain-like"/>
    <property type="match status" value="1"/>
</dbReference>
<dbReference type="InterPro" id="IPR008271">
    <property type="entry name" value="Ser/Thr_kinase_AS"/>
</dbReference>
<accession>A0ABP1B2Z8</accession>
<evidence type="ECO:0000313" key="10">
    <source>
        <dbReference type="Proteomes" id="UP001497522"/>
    </source>
</evidence>
<comment type="similarity">
    <text evidence="2">Belongs to the protein kinase superfamily. Ser/Thr protein kinase family.</text>
</comment>
<keyword evidence="4" id="KW-0812">Transmembrane</keyword>
<dbReference type="InterPro" id="IPR011009">
    <property type="entry name" value="Kinase-like_dom_sf"/>
</dbReference>
<keyword evidence="6" id="KW-1133">Transmembrane helix</keyword>
<evidence type="ECO:0000256" key="3">
    <source>
        <dbReference type="ARBA" id="ARBA00022614"/>
    </source>
</evidence>
<dbReference type="Pfam" id="PF00069">
    <property type="entry name" value="Pkinase"/>
    <property type="match status" value="1"/>
</dbReference>
<keyword evidence="3" id="KW-0433">Leucine-rich repeat</keyword>
<comment type="subcellular location">
    <subcellularLocation>
        <location evidence="1">Membrane</location>
    </subcellularLocation>
</comment>
<evidence type="ECO:0000256" key="7">
    <source>
        <dbReference type="ARBA" id="ARBA00023136"/>
    </source>
</evidence>
<proteinExistence type="inferred from homology"/>
<feature type="domain" description="Protein kinase" evidence="8">
    <location>
        <begin position="82"/>
        <end position="432"/>
    </location>
</feature>
<dbReference type="PANTHER" id="PTHR48006:SF92">
    <property type="entry name" value="LRR RECEPTOR-LIKE SERINE_THREONINE-PROTEIN KINASE GSO1"/>
    <property type="match status" value="1"/>
</dbReference>
<evidence type="ECO:0000313" key="9">
    <source>
        <dbReference type="EMBL" id="CAK9869464.1"/>
    </source>
</evidence>
<dbReference type="Gene3D" id="1.10.510.10">
    <property type="entry name" value="Transferase(Phosphotransferase) domain 1"/>
    <property type="match status" value="1"/>
</dbReference>
<dbReference type="SUPFAM" id="SSF56112">
    <property type="entry name" value="Protein kinase-like (PK-like)"/>
    <property type="match status" value="1"/>
</dbReference>
<dbReference type="Gene3D" id="3.80.10.10">
    <property type="entry name" value="Ribonuclease Inhibitor"/>
    <property type="match status" value="1"/>
</dbReference>
<protein>
    <recommendedName>
        <fullName evidence="8">Protein kinase domain-containing protein</fullName>
    </recommendedName>
</protein>
<dbReference type="InterPro" id="IPR001611">
    <property type="entry name" value="Leu-rich_rpt"/>
</dbReference>
<evidence type="ECO:0000256" key="5">
    <source>
        <dbReference type="ARBA" id="ARBA00022737"/>
    </source>
</evidence>
<evidence type="ECO:0000259" key="8">
    <source>
        <dbReference type="PROSITE" id="PS50011"/>
    </source>
</evidence>
<keyword evidence="5" id="KW-0677">Repeat</keyword>
<evidence type="ECO:0000256" key="2">
    <source>
        <dbReference type="ARBA" id="ARBA00008684"/>
    </source>
</evidence>
<dbReference type="PROSITE" id="PS00108">
    <property type="entry name" value="PROTEIN_KINASE_ST"/>
    <property type="match status" value="1"/>
</dbReference>
<dbReference type="PROSITE" id="PS50011">
    <property type="entry name" value="PROTEIN_KINASE_DOM"/>
    <property type="match status" value="1"/>
</dbReference>
<dbReference type="InterPro" id="IPR000719">
    <property type="entry name" value="Prot_kinase_dom"/>
</dbReference>
<dbReference type="Pfam" id="PF08263">
    <property type="entry name" value="LRRNT_2"/>
    <property type="match status" value="1"/>
</dbReference>